<feature type="compositionally biased region" description="Basic and acidic residues" evidence="1">
    <location>
        <begin position="64"/>
        <end position="75"/>
    </location>
</feature>
<organism evidence="2 3">
    <name type="scientific">Prorocentrum cordatum</name>
    <dbReference type="NCBI Taxonomy" id="2364126"/>
    <lineage>
        <taxon>Eukaryota</taxon>
        <taxon>Sar</taxon>
        <taxon>Alveolata</taxon>
        <taxon>Dinophyceae</taxon>
        <taxon>Prorocentrales</taxon>
        <taxon>Prorocentraceae</taxon>
        <taxon>Prorocentrum</taxon>
    </lineage>
</organism>
<name>A0ABN9T5Z6_9DINO</name>
<evidence type="ECO:0000313" key="2">
    <source>
        <dbReference type="EMBL" id="CAK0840244.1"/>
    </source>
</evidence>
<dbReference type="EMBL" id="CAUYUJ010014363">
    <property type="protein sequence ID" value="CAK0840244.1"/>
    <property type="molecule type" value="Genomic_DNA"/>
</dbReference>
<dbReference type="Proteomes" id="UP001189429">
    <property type="component" value="Unassembled WGS sequence"/>
</dbReference>
<protein>
    <submittedName>
        <fullName evidence="2">Uncharacterized protein</fullName>
    </submittedName>
</protein>
<feature type="region of interest" description="Disordered" evidence="1">
    <location>
        <begin position="1"/>
        <end position="111"/>
    </location>
</feature>
<keyword evidence="3" id="KW-1185">Reference proteome</keyword>
<gene>
    <name evidence="2" type="ORF">PCOR1329_LOCUS35731</name>
</gene>
<feature type="non-terminal residue" evidence="2">
    <location>
        <position position="192"/>
    </location>
</feature>
<feature type="compositionally biased region" description="Low complexity" evidence="1">
    <location>
        <begin position="76"/>
        <end position="95"/>
    </location>
</feature>
<evidence type="ECO:0000256" key="1">
    <source>
        <dbReference type="SAM" id="MobiDB-lite"/>
    </source>
</evidence>
<feature type="compositionally biased region" description="Acidic residues" evidence="1">
    <location>
        <begin position="22"/>
        <end position="32"/>
    </location>
</feature>
<feature type="compositionally biased region" description="Basic and acidic residues" evidence="1">
    <location>
        <begin position="1"/>
        <end position="10"/>
    </location>
</feature>
<proteinExistence type="predicted"/>
<evidence type="ECO:0000313" key="3">
    <source>
        <dbReference type="Proteomes" id="UP001189429"/>
    </source>
</evidence>
<feature type="region of interest" description="Disordered" evidence="1">
    <location>
        <begin position="142"/>
        <end position="176"/>
    </location>
</feature>
<feature type="compositionally biased region" description="Low complexity" evidence="1">
    <location>
        <begin position="143"/>
        <end position="163"/>
    </location>
</feature>
<sequence>MITLTRRESAPRATGSVSLWGDTDEDTDEEVPGEAAAGEVHVGEGVGGGHQTLPELPKLSECNGEDRREDVENDKAGAAAGPLAATGQRVAQAAAKPNGEPAQQDHNSYLNGIDFGAAARAASQRPQSGENPYLKATGLVASAQQAAPAQQAAAPAEAAAPAQQAPPPAAAQHQNSYLKDIGLAEAKHAVSQ</sequence>
<accession>A0ABN9T5Z6</accession>
<reference evidence="2" key="1">
    <citation type="submission" date="2023-10" db="EMBL/GenBank/DDBJ databases">
        <authorList>
            <person name="Chen Y."/>
            <person name="Shah S."/>
            <person name="Dougan E. K."/>
            <person name="Thang M."/>
            <person name="Chan C."/>
        </authorList>
    </citation>
    <scope>NUCLEOTIDE SEQUENCE [LARGE SCALE GENOMIC DNA]</scope>
</reference>
<comment type="caution">
    <text evidence="2">The sequence shown here is derived from an EMBL/GenBank/DDBJ whole genome shotgun (WGS) entry which is preliminary data.</text>
</comment>